<dbReference type="SUPFAM" id="SSF54909">
    <property type="entry name" value="Dimeric alpha+beta barrel"/>
    <property type="match status" value="1"/>
</dbReference>
<dbReference type="RefSeq" id="WP_186929818.1">
    <property type="nucleotide sequence ID" value="NZ_JACOOJ010000014.1"/>
</dbReference>
<comment type="caution">
    <text evidence="2">The sequence shown here is derived from an EMBL/GenBank/DDBJ whole genome shotgun (WGS) entry which is preliminary data.</text>
</comment>
<feature type="domain" description="ABM" evidence="1">
    <location>
        <begin position="4"/>
        <end position="93"/>
    </location>
</feature>
<dbReference type="PANTHER" id="PTHR37811:SF2">
    <property type="entry name" value="ABM DOMAIN-CONTAINING PROTEIN"/>
    <property type="match status" value="1"/>
</dbReference>
<accession>A0ABR7DQV0</accession>
<name>A0ABR7DQV0_9BACT</name>
<gene>
    <name evidence="2" type="ORF">H8S65_09830</name>
</gene>
<dbReference type="InterPro" id="IPR007138">
    <property type="entry name" value="ABM_dom"/>
</dbReference>
<protein>
    <submittedName>
        <fullName evidence="2">Antibiotic biosynthesis monooxygenase</fullName>
    </submittedName>
</protein>
<sequence length="117" mass="13629">MENIIVLFEVTLKAGKMENYLKTAAALKEELSKAEGFICAERFSSLAVENKILSKSEWKDEESVTKWRNLLEHRIAQKQGRMNDFIDYKITVVNPIRCYTMCSRKEAPQDSNQYFNL</sequence>
<keyword evidence="2" id="KW-0503">Monooxygenase</keyword>
<keyword evidence="2" id="KW-0560">Oxidoreductase</keyword>
<dbReference type="PROSITE" id="PS51725">
    <property type="entry name" value="ABM"/>
    <property type="match status" value="1"/>
</dbReference>
<evidence type="ECO:0000259" key="1">
    <source>
        <dbReference type="PROSITE" id="PS51725"/>
    </source>
</evidence>
<dbReference type="Proteomes" id="UP000651475">
    <property type="component" value="Unassembled WGS sequence"/>
</dbReference>
<dbReference type="InterPro" id="IPR052936">
    <property type="entry name" value="Jasmonate_Hydroxylase-like"/>
</dbReference>
<reference evidence="2 3" key="1">
    <citation type="submission" date="2020-08" db="EMBL/GenBank/DDBJ databases">
        <title>Genome public.</title>
        <authorList>
            <person name="Liu C."/>
            <person name="Sun Q."/>
        </authorList>
    </citation>
    <scope>NUCLEOTIDE SEQUENCE [LARGE SCALE GENOMIC DNA]</scope>
    <source>
        <strain evidence="2 3">NSJ-79</strain>
    </source>
</reference>
<proteinExistence type="predicted"/>
<dbReference type="PANTHER" id="PTHR37811">
    <property type="entry name" value="BLL5343 PROTEIN"/>
    <property type="match status" value="1"/>
</dbReference>
<evidence type="ECO:0000313" key="3">
    <source>
        <dbReference type="Proteomes" id="UP000651475"/>
    </source>
</evidence>
<keyword evidence="3" id="KW-1185">Reference proteome</keyword>
<organism evidence="2 3">
    <name type="scientific">Parabacteroides hominis</name>
    <dbReference type="NCBI Taxonomy" id="2763057"/>
    <lineage>
        <taxon>Bacteria</taxon>
        <taxon>Pseudomonadati</taxon>
        <taxon>Bacteroidota</taxon>
        <taxon>Bacteroidia</taxon>
        <taxon>Bacteroidales</taxon>
        <taxon>Tannerellaceae</taxon>
        <taxon>Parabacteroides</taxon>
    </lineage>
</organism>
<dbReference type="EMBL" id="JACOOJ010000014">
    <property type="protein sequence ID" value="MBC5633068.1"/>
    <property type="molecule type" value="Genomic_DNA"/>
</dbReference>
<evidence type="ECO:0000313" key="2">
    <source>
        <dbReference type="EMBL" id="MBC5633068.1"/>
    </source>
</evidence>
<dbReference type="GO" id="GO:0004497">
    <property type="term" value="F:monooxygenase activity"/>
    <property type="evidence" value="ECO:0007669"/>
    <property type="project" value="UniProtKB-KW"/>
</dbReference>
<dbReference type="Gene3D" id="3.30.70.100">
    <property type="match status" value="1"/>
</dbReference>
<dbReference type="InterPro" id="IPR011008">
    <property type="entry name" value="Dimeric_a/b-barrel"/>
</dbReference>
<dbReference type="Pfam" id="PF03992">
    <property type="entry name" value="ABM"/>
    <property type="match status" value="1"/>
</dbReference>